<evidence type="ECO:0000313" key="1">
    <source>
        <dbReference type="EMBL" id="SEP98047.1"/>
    </source>
</evidence>
<dbReference type="AlphaFoldDB" id="A0A1H9CAN9"/>
<gene>
    <name evidence="1" type="ORF">SAMN05421510_101364</name>
</gene>
<evidence type="ECO:0000313" key="2">
    <source>
        <dbReference type="Proteomes" id="UP000181998"/>
    </source>
</evidence>
<organism evidence="1 2">
    <name type="scientific">Nitrosomonas ureae</name>
    <dbReference type="NCBI Taxonomy" id="44577"/>
    <lineage>
        <taxon>Bacteria</taxon>
        <taxon>Pseudomonadati</taxon>
        <taxon>Pseudomonadota</taxon>
        <taxon>Betaproteobacteria</taxon>
        <taxon>Nitrosomonadales</taxon>
        <taxon>Nitrosomonadaceae</taxon>
        <taxon>Nitrosomonas</taxon>
    </lineage>
</organism>
<reference evidence="1 2" key="1">
    <citation type="submission" date="2016-10" db="EMBL/GenBank/DDBJ databases">
        <authorList>
            <person name="de Groot N.N."/>
        </authorList>
    </citation>
    <scope>NUCLEOTIDE SEQUENCE [LARGE SCALE GENOMIC DNA]</scope>
    <source>
        <strain evidence="1 2">Nm9</strain>
    </source>
</reference>
<accession>A0A1H9CAN9</accession>
<proteinExistence type="predicted"/>
<dbReference type="EMBL" id="FOFX01000013">
    <property type="protein sequence ID" value="SEP98047.1"/>
    <property type="molecule type" value="Genomic_DNA"/>
</dbReference>
<protein>
    <submittedName>
        <fullName evidence="1">Uncharacterized protein</fullName>
    </submittedName>
</protein>
<sequence length="101" mass="11563">MATKSTRAPARRKTKSLPSVKNVLGNILFIDPVRRQAKEDERWKNDLLDYRSTLSKDELKIFKKALGLVTSNPEFKKRFERCPIIPFPVGGKRGHQVAKKA</sequence>
<name>A0A1H9CAN9_9PROT</name>
<dbReference type="Proteomes" id="UP000181998">
    <property type="component" value="Unassembled WGS sequence"/>
</dbReference>
<dbReference type="RefSeq" id="WP_074720364.1">
    <property type="nucleotide sequence ID" value="NZ_FOFX01000013.1"/>
</dbReference>